<protein>
    <submittedName>
        <fullName evidence="9">Rod shape-determining protein MreD</fullName>
    </submittedName>
</protein>
<keyword evidence="5" id="KW-0133">Cell shape</keyword>
<keyword evidence="3" id="KW-1003">Cell membrane</keyword>
<feature type="transmembrane region" description="Helical" evidence="8">
    <location>
        <begin position="124"/>
        <end position="147"/>
    </location>
</feature>
<organism evidence="9 10">
    <name type="scientific">Clostridium lentum</name>
    <dbReference type="NCBI Taxonomy" id="2763037"/>
    <lineage>
        <taxon>Bacteria</taxon>
        <taxon>Bacillati</taxon>
        <taxon>Bacillota</taxon>
        <taxon>Clostridia</taxon>
        <taxon>Eubacteriales</taxon>
        <taxon>Clostridiaceae</taxon>
        <taxon>Clostridium</taxon>
    </lineage>
</organism>
<keyword evidence="4 8" id="KW-0812">Transmembrane</keyword>
<accession>A0A8I0A9F1</accession>
<keyword evidence="7 8" id="KW-0472">Membrane</keyword>
<dbReference type="NCBIfam" id="TIGR03426">
    <property type="entry name" value="shape_MreD"/>
    <property type="match status" value="1"/>
</dbReference>
<dbReference type="GO" id="GO:0008360">
    <property type="term" value="P:regulation of cell shape"/>
    <property type="evidence" value="ECO:0007669"/>
    <property type="project" value="UniProtKB-KW"/>
</dbReference>
<dbReference type="GO" id="GO:0005886">
    <property type="term" value="C:plasma membrane"/>
    <property type="evidence" value="ECO:0007669"/>
    <property type="project" value="UniProtKB-SubCell"/>
</dbReference>
<dbReference type="InterPro" id="IPR007227">
    <property type="entry name" value="Cell_shape_determining_MreD"/>
</dbReference>
<evidence type="ECO:0000313" key="9">
    <source>
        <dbReference type="EMBL" id="MBC5640351.1"/>
    </source>
</evidence>
<dbReference type="Proteomes" id="UP000662088">
    <property type="component" value="Unassembled WGS sequence"/>
</dbReference>
<evidence type="ECO:0000256" key="6">
    <source>
        <dbReference type="ARBA" id="ARBA00022989"/>
    </source>
</evidence>
<feature type="transmembrane region" description="Helical" evidence="8">
    <location>
        <begin position="96"/>
        <end position="117"/>
    </location>
</feature>
<evidence type="ECO:0000256" key="1">
    <source>
        <dbReference type="ARBA" id="ARBA00004651"/>
    </source>
</evidence>
<dbReference type="EMBL" id="JACOOQ010000011">
    <property type="protein sequence ID" value="MBC5640351.1"/>
    <property type="molecule type" value="Genomic_DNA"/>
</dbReference>
<evidence type="ECO:0000256" key="8">
    <source>
        <dbReference type="SAM" id="Phobius"/>
    </source>
</evidence>
<keyword evidence="6 8" id="KW-1133">Transmembrane helix</keyword>
<keyword evidence="10" id="KW-1185">Reference proteome</keyword>
<evidence type="ECO:0000256" key="4">
    <source>
        <dbReference type="ARBA" id="ARBA00022692"/>
    </source>
</evidence>
<dbReference type="InterPro" id="IPR017225">
    <property type="entry name" value="Cell_shape_determin_MreD_prd"/>
</dbReference>
<dbReference type="AlphaFoldDB" id="A0A8I0A9F1"/>
<comment type="subcellular location">
    <subcellularLocation>
        <location evidence="1">Cell membrane</location>
        <topology evidence="1">Multi-pass membrane protein</topology>
    </subcellularLocation>
</comment>
<dbReference type="RefSeq" id="WP_022211825.1">
    <property type="nucleotide sequence ID" value="NZ_JACOOQ010000011.1"/>
</dbReference>
<evidence type="ECO:0000256" key="5">
    <source>
        <dbReference type="ARBA" id="ARBA00022960"/>
    </source>
</evidence>
<comment type="similarity">
    <text evidence="2">Belongs to the MreD family.</text>
</comment>
<sequence length="163" mass="18236">MKKIFIILISIFLLVLDNSLLPNYQIMGSYPSLLFIFAIAYSIVCGKNEAVFIGVISGILQDIYFVKGFGINSLSNLLLCFLAAKIGENILKGNKIVPVLSTLVLSIIKGFFVAIILRLFNQSINYSATILAACYNSIIMIVVYNIVLATCDKYMDNDRWRFK</sequence>
<proteinExistence type="inferred from homology"/>
<reference evidence="9" key="1">
    <citation type="submission" date="2020-08" db="EMBL/GenBank/DDBJ databases">
        <title>Genome public.</title>
        <authorList>
            <person name="Liu C."/>
            <person name="Sun Q."/>
        </authorList>
    </citation>
    <scope>NUCLEOTIDE SEQUENCE</scope>
    <source>
        <strain evidence="9">NSJ-42</strain>
    </source>
</reference>
<feature type="transmembrane region" description="Helical" evidence="8">
    <location>
        <begin position="63"/>
        <end position="84"/>
    </location>
</feature>
<evidence type="ECO:0000256" key="2">
    <source>
        <dbReference type="ARBA" id="ARBA00007776"/>
    </source>
</evidence>
<feature type="transmembrane region" description="Helical" evidence="8">
    <location>
        <begin position="32"/>
        <end position="56"/>
    </location>
</feature>
<dbReference type="PIRSF" id="PIRSF037497">
    <property type="entry name" value="MreD_Clostridium/Treponema_prd"/>
    <property type="match status" value="1"/>
</dbReference>
<gene>
    <name evidence="9" type="primary">mreD</name>
    <name evidence="9" type="ORF">H8R92_07915</name>
</gene>
<name>A0A8I0A9F1_9CLOT</name>
<dbReference type="Pfam" id="PF04093">
    <property type="entry name" value="MreD"/>
    <property type="match status" value="1"/>
</dbReference>
<evidence type="ECO:0000313" key="10">
    <source>
        <dbReference type="Proteomes" id="UP000662088"/>
    </source>
</evidence>
<evidence type="ECO:0000256" key="3">
    <source>
        <dbReference type="ARBA" id="ARBA00022475"/>
    </source>
</evidence>
<evidence type="ECO:0000256" key="7">
    <source>
        <dbReference type="ARBA" id="ARBA00023136"/>
    </source>
</evidence>
<comment type="caution">
    <text evidence="9">The sequence shown here is derived from an EMBL/GenBank/DDBJ whole genome shotgun (WGS) entry which is preliminary data.</text>
</comment>